<reference evidence="1" key="3">
    <citation type="submission" date="2023-05" db="EMBL/GenBank/DDBJ databases">
        <authorList>
            <person name="Smith C.H."/>
        </authorList>
    </citation>
    <scope>NUCLEOTIDE SEQUENCE</scope>
    <source>
        <strain evidence="1">CHS0354</strain>
        <tissue evidence="1">Mantle</tissue>
    </source>
</reference>
<evidence type="ECO:0000313" key="2">
    <source>
        <dbReference type="Proteomes" id="UP001195483"/>
    </source>
</evidence>
<evidence type="ECO:0000313" key="1">
    <source>
        <dbReference type="EMBL" id="KAK3604544.1"/>
    </source>
</evidence>
<sequence>MVNPDPDKYLSAFAEYGSSLCKAEWVDNSTRQRLTIKNCGTNTDVRVVFSMREETNFIYGGKTSKLFAIKCNDISAQVYKTVRVQLTPVEYTILQPGITPSFTITSRIYASEDLLFQATNASIGQTLYWVLRGPVQYNLLPLTCTVYPGTDITEAYTKYFLVSNG</sequence>
<gene>
    <name evidence="1" type="ORF">CHS0354_036273</name>
</gene>
<organism evidence="1 2">
    <name type="scientific">Potamilus streckersoni</name>
    <dbReference type="NCBI Taxonomy" id="2493646"/>
    <lineage>
        <taxon>Eukaryota</taxon>
        <taxon>Metazoa</taxon>
        <taxon>Spiralia</taxon>
        <taxon>Lophotrochozoa</taxon>
        <taxon>Mollusca</taxon>
        <taxon>Bivalvia</taxon>
        <taxon>Autobranchia</taxon>
        <taxon>Heteroconchia</taxon>
        <taxon>Palaeoheterodonta</taxon>
        <taxon>Unionida</taxon>
        <taxon>Unionoidea</taxon>
        <taxon>Unionidae</taxon>
        <taxon>Ambleminae</taxon>
        <taxon>Lampsilini</taxon>
        <taxon>Potamilus</taxon>
    </lineage>
</organism>
<protein>
    <submittedName>
        <fullName evidence="1">Uncharacterized protein</fullName>
    </submittedName>
</protein>
<comment type="caution">
    <text evidence="1">The sequence shown here is derived from an EMBL/GenBank/DDBJ whole genome shotgun (WGS) entry which is preliminary data.</text>
</comment>
<dbReference type="Proteomes" id="UP001195483">
    <property type="component" value="Unassembled WGS sequence"/>
</dbReference>
<name>A0AAE0W820_9BIVA</name>
<dbReference type="AlphaFoldDB" id="A0AAE0W820"/>
<reference evidence="1" key="2">
    <citation type="journal article" date="2021" name="Genome Biol. Evol.">
        <title>Developing a high-quality reference genome for a parasitic bivalve with doubly uniparental inheritance (Bivalvia: Unionida).</title>
        <authorList>
            <person name="Smith C.H."/>
        </authorList>
    </citation>
    <scope>NUCLEOTIDE SEQUENCE</scope>
    <source>
        <strain evidence="1">CHS0354</strain>
        <tissue evidence="1">Mantle</tissue>
    </source>
</reference>
<keyword evidence="2" id="KW-1185">Reference proteome</keyword>
<reference evidence="1" key="1">
    <citation type="journal article" date="2021" name="Genome Biol. Evol.">
        <title>A High-Quality Reference Genome for a Parasitic Bivalve with Doubly Uniparental Inheritance (Bivalvia: Unionida).</title>
        <authorList>
            <person name="Smith C.H."/>
        </authorList>
    </citation>
    <scope>NUCLEOTIDE SEQUENCE</scope>
    <source>
        <strain evidence="1">CHS0354</strain>
    </source>
</reference>
<feature type="non-terminal residue" evidence="1">
    <location>
        <position position="1"/>
    </location>
</feature>
<dbReference type="EMBL" id="JAEAOA010002125">
    <property type="protein sequence ID" value="KAK3604544.1"/>
    <property type="molecule type" value="Genomic_DNA"/>
</dbReference>
<accession>A0AAE0W820</accession>
<proteinExistence type="predicted"/>